<protein>
    <submittedName>
        <fullName evidence="1">Uncharacterized protein</fullName>
    </submittedName>
</protein>
<keyword evidence="2" id="KW-1185">Reference proteome</keyword>
<dbReference type="AlphaFoldDB" id="A0A553NCC4"/>
<gene>
    <name evidence="1" type="ORF">TCAL_14326</name>
</gene>
<evidence type="ECO:0000313" key="2">
    <source>
        <dbReference type="Proteomes" id="UP000318571"/>
    </source>
</evidence>
<proteinExistence type="predicted"/>
<comment type="caution">
    <text evidence="1">The sequence shown here is derived from an EMBL/GenBank/DDBJ whole genome shotgun (WGS) entry which is preliminary data.</text>
</comment>
<dbReference type="EMBL" id="VCGU01000458">
    <property type="protein sequence ID" value="TRY63102.1"/>
    <property type="molecule type" value="Genomic_DNA"/>
</dbReference>
<name>A0A553NCC4_TIGCA</name>
<evidence type="ECO:0000313" key="1">
    <source>
        <dbReference type="EMBL" id="TRY63102.1"/>
    </source>
</evidence>
<accession>A0A553NCC4</accession>
<organism evidence="1 2">
    <name type="scientific">Tigriopus californicus</name>
    <name type="common">Marine copepod</name>
    <dbReference type="NCBI Taxonomy" id="6832"/>
    <lineage>
        <taxon>Eukaryota</taxon>
        <taxon>Metazoa</taxon>
        <taxon>Ecdysozoa</taxon>
        <taxon>Arthropoda</taxon>
        <taxon>Crustacea</taxon>
        <taxon>Multicrustacea</taxon>
        <taxon>Hexanauplia</taxon>
        <taxon>Copepoda</taxon>
        <taxon>Harpacticoida</taxon>
        <taxon>Harpacticidae</taxon>
        <taxon>Tigriopus</taxon>
    </lineage>
</organism>
<sequence>MADLGMASAAFKKVNKNVKSEVVGYKVKGAKAGSGAAQRGASQRRTAFSKAIAGPKCMACGRGNPTTAECPAVKIICSFCGIKGHSTTNHKASTNVFEVCSLLGLVNQFAMLAPDIAQATPPIQALLKKDNAFL</sequence>
<dbReference type="Proteomes" id="UP000318571">
    <property type="component" value="Chromosome 10"/>
</dbReference>
<reference evidence="1 2" key="1">
    <citation type="journal article" date="2018" name="Nat. Ecol. Evol.">
        <title>Genomic signatures of mitonuclear coevolution across populations of Tigriopus californicus.</title>
        <authorList>
            <person name="Barreto F.S."/>
            <person name="Watson E.T."/>
            <person name="Lima T.G."/>
            <person name="Willett C.S."/>
            <person name="Edmands S."/>
            <person name="Li W."/>
            <person name="Burton R.S."/>
        </authorList>
    </citation>
    <scope>NUCLEOTIDE SEQUENCE [LARGE SCALE GENOMIC DNA]</scope>
    <source>
        <strain evidence="1 2">San Diego</strain>
    </source>
</reference>